<feature type="non-terminal residue" evidence="1">
    <location>
        <position position="41"/>
    </location>
</feature>
<dbReference type="Proteomes" id="UP000681967">
    <property type="component" value="Unassembled WGS sequence"/>
</dbReference>
<gene>
    <name evidence="1" type="ORF">BYL167_LOCUS44236</name>
</gene>
<organism evidence="1 2">
    <name type="scientific">Rotaria magnacalcarata</name>
    <dbReference type="NCBI Taxonomy" id="392030"/>
    <lineage>
        <taxon>Eukaryota</taxon>
        <taxon>Metazoa</taxon>
        <taxon>Spiralia</taxon>
        <taxon>Gnathifera</taxon>
        <taxon>Rotifera</taxon>
        <taxon>Eurotatoria</taxon>
        <taxon>Bdelloidea</taxon>
        <taxon>Philodinida</taxon>
        <taxon>Philodinidae</taxon>
        <taxon>Rotaria</taxon>
    </lineage>
</organism>
<dbReference type="AlphaFoldDB" id="A0A8S3AAE7"/>
<proteinExistence type="predicted"/>
<accession>A0A8S3AAE7</accession>
<name>A0A8S3AAE7_9BILA</name>
<dbReference type="EMBL" id="CAJOBH010119664">
    <property type="protein sequence ID" value="CAF4704774.1"/>
    <property type="molecule type" value="Genomic_DNA"/>
</dbReference>
<evidence type="ECO:0000313" key="1">
    <source>
        <dbReference type="EMBL" id="CAF4704774.1"/>
    </source>
</evidence>
<comment type="caution">
    <text evidence="1">The sequence shown here is derived from an EMBL/GenBank/DDBJ whole genome shotgun (WGS) entry which is preliminary data.</text>
</comment>
<protein>
    <submittedName>
        <fullName evidence="1">Uncharacterized protein</fullName>
    </submittedName>
</protein>
<reference evidence="1" key="1">
    <citation type="submission" date="2021-02" db="EMBL/GenBank/DDBJ databases">
        <authorList>
            <person name="Nowell W R."/>
        </authorList>
    </citation>
    <scope>NUCLEOTIDE SEQUENCE</scope>
</reference>
<sequence>MGPPVTSGSNGFVKVDSCQLEAIMKNWSIPKEVFDSAVQSV</sequence>
<feature type="non-terminal residue" evidence="1">
    <location>
        <position position="1"/>
    </location>
</feature>
<evidence type="ECO:0000313" key="2">
    <source>
        <dbReference type="Proteomes" id="UP000681967"/>
    </source>
</evidence>